<keyword evidence="5 13" id="KW-0444">Lipid biosynthesis</keyword>
<feature type="active site" evidence="13">
    <location>
        <position position="118"/>
    </location>
</feature>
<evidence type="ECO:0000259" key="14">
    <source>
        <dbReference type="Pfam" id="PF08541"/>
    </source>
</evidence>
<comment type="domain">
    <text evidence="13">The last Arg residue of the ACP-binding site is essential for the weak association between ACP/AcpP and FabH.</text>
</comment>
<dbReference type="FunFam" id="3.40.47.10:FF:000004">
    <property type="entry name" value="3-oxoacyl-[acyl-carrier-protein] synthase 3"/>
    <property type="match status" value="1"/>
</dbReference>
<feature type="active site" evidence="13">
    <location>
        <position position="288"/>
    </location>
</feature>
<dbReference type="InterPro" id="IPR013747">
    <property type="entry name" value="ACP_syn_III_C"/>
</dbReference>
<dbReference type="Pfam" id="PF08541">
    <property type="entry name" value="ACP_syn_III_C"/>
    <property type="match status" value="1"/>
</dbReference>
<evidence type="ECO:0000256" key="5">
    <source>
        <dbReference type="ARBA" id="ARBA00022516"/>
    </source>
</evidence>
<evidence type="ECO:0000256" key="8">
    <source>
        <dbReference type="ARBA" id="ARBA00023098"/>
    </source>
</evidence>
<dbReference type="InterPro" id="IPR004655">
    <property type="entry name" value="FabH"/>
</dbReference>
<dbReference type="EMBL" id="LIDN01000014">
    <property type="protein sequence ID" value="KRP34389.1"/>
    <property type="molecule type" value="Genomic_DNA"/>
</dbReference>
<gene>
    <name evidence="13" type="primary">fabH</name>
    <name evidence="16" type="ORF">ABS33_00845</name>
</gene>
<comment type="pathway">
    <text evidence="1 13">Lipid metabolism; fatty acid biosynthesis.</text>
</comment>
<reference evidence="16 17" key="1">
    <citation type="submission" date="2015-10" db="EMBL/GenBank/DDBJ databases">
        <title>Metagenome-Assembled Genomes uncover a global brackish microbiome.</title>
        <authorList>
            <person name="Hugerth L.W."/>
            <person name="Larsson J."/>
            <person name="Alneberg J."/>
            <person name="Lindh M.V."/>
            <person name="Legrand C."/>
            <person name="Pinhassi J."/>
            <person name="Andersson A.F."/>
        </authorList>
    </citation>
    <scope>NUCLEOTIDE SEQUENCE [LARGE SCALE GENOMIC DNA]</scope>
    <source>
        <strain evidence="16">BACL9 MAG-120924-bin69</strain>
    </source>
</reference>
<dbReference type="AlphaFoldDB" id="A0A0R2XDY4"/>
<feature type="domain" description="Beta-ketoacyl-[acyl-carrier-protein] synthase III N-terminal" evidence="15">
    <location>
        <begin position="112"/>
        <end position="190"/>
    </location>
</feature>
<keyword evidence="4 13" id="KW-0963">Cytoplasm</keyword>
<evidence type="ECO:0000256" key="9">
    <source>
        <dbReference type="ARBA" id="ARBA00023160"/>
    </source>
</evidence>
<evidence type="ECO:0000256" key="3">
    <source>
        <dbReference type="ARBA" id="ARBA00012333"/>
    </source>
</evidence>
<protein>
    <recommendedName>
        <fullName evidence="3 13">Beta-ketoacyl-[acyl-carrier-protein] synthase III</fullName>
        <shortName evidence="13">Beta-ketoacyl-ACP synthase III</shortName>
        <shortName evidence="13">KAS III</shortName>
        <ecNumber evidence="3 13">2.3.1.180</ecNumber>
    </recommendedName>
    <alternativeName>
        <fullName evidence="13">3-oxoacyl-[acyl-carrier-protein] synthase 3</fullName>
    </alternativeName>
    <alternativeName>
        <fullName evidence="13">3-oxoacyl-[acyl-carrier-protein] synthase III</fullName>
    </alternativeName>
</protein>
<dbReference type="SUPFAM" id="SSF53901">
    <property type="entry name" value="Thiolase-like"/>
    <property type="match status" value="1"/>
</dbReference>
<dbReference type="CDD" id="cd00830">
    <property type="entry name" value="KAS_III"/>
    <property type="match status" value="1"/>
</dbReference>
<dbReference type="InterPro" id="IPR013751">
    <property type="entry name" value="ACP_syn_III_N"/>
</dbReference>
<dbReference type="HAMAP" id="MF_01815">
    <property type="entry name" value="FabH"/>
    <property type="match status" value="1"/>
</dbReference>
<comment type="similarity">
    <text evidence="2 13">Belongs to the thiolase-like superfamily. FabH family.</text>
</comment>
<feature type="region of interest" description="ACP-binding" evidence="13">
    <location>
        <begin position="259"/>
        <end position="263"/>
    </location>
</feature>
<evidence type="ECO:0000256" key="11">
    <source>
        <dbReference type="ARBA" id="ARBA00023315"/>
    </source>
</evidence>
<evidence type="ECO:0000256" key="7">
    <source>
        <dbReference type="ARBA" id="ARBA00022832"/>
    </source>
</evidence>
<dbReference type="NCBIfam" id="NF006829">
    <property type="entry name" value="PRK09352.1"/>
    <property type="match status" value="1"/>
</dbReference>
<evidence type="ECO:0000313" key="16">
    <source>
        <dbReference type="EMBL" id="KRP34389.1"/>
    </source>
</evidence>
<feature type="domain" description="Beta-ketoacyl-[acyl-carrier-protein] synthase III C-terminal" evidence="14">
    <location>
        <begin position="242"/>
        <end position="331"/>
    </location>
</feature>
<evidence type="ECO:0000256" key="10">
    <source>
        <dbReference type="ARBA" id="ARBA00023268"/>
    </source>
</evidence>
<comment type="caution">
    <text evidence="16">The sequence shown here is derived from an EMBL/GenBank/DDBJ whole genome shotgun (WGS) entry which is preliminary data.</text>
</comment>
<evidence type="ECO:0000256" key="6">
    <source>
        <dbReference type="ARBA" id="ARBA00022679"/>
    </source>
</evidence>
<dbReference type="GO" id="GO:0005737">
    <property type="term" value="C:cytoplasm"/>
    <property type="evidence" value="ECO:0007669"/>
    <property type="project" value="UniProtKB-SubCell"/>
</dbReference>
<evidence type="ECO:0000256" key="2">
    <source>
        <dbReference type="ARBA" id="ARBA00008642"/>
    </source>
</evidence>
<dbReference type="Pfam" id="PF08545">
    <property type="entry name" value="ACP_syn_III"/>
    <property type="match status" value="1"/>
</dbReference>
<evidence type="ECO:0000256" key="4">
    <source>
        <dbReference type="ARBA" id="ARBA00022490"/>
    </source>
</evidence>
<dbReference type="PANTHER" id="PTHR34069">
    <property type="entry name" value="3-OXOACYL-[ACYL-CARRIER-PROTEIN] SYNTHASE 3"/>
    <property type="match status" value="1"/>
</dbReference>
<dbReference type="EC" id="2.3.1.180" evidence="3 13"/>
<feature type="active site" evidence="13">
    <location>
        <position position="258"/>
    </location>
</feature>
<keyword evidence="7 13" id="KW-0276">Fatty acid metabolism</keyword>
<dbReference type="UniPathway" id="UPA00094"/>
<evidence type="ECO:0000256" key="13">
    <source>
        <dbReference type="HAMAP-Rule" id="MF_01815"/>
    </source>
</evidence>
<keyword evidence="6 13" id="KW-0808">Transferase</keyword>
<dbReference type="GO" id="GO:0006633">
    <property type="term" value="P:fatty acid biosynthetic process"/>
    <property type="evidence" value="ECO:0007669"/>
    <property type="project" value="UniProtKB-UniRule"/>
</dbReference>
<dbReference type="PANTHER" id="PTHR34069:SF2">
    <property type="entry name" value="BETA-KETOACYL-[ACYL-CARRIER-PROTEIN] SYNTHASE III"/>
    <property type="match status" value="1"/>
</dbReference>
<evidence type="ECO:0000259" key="15">
    <source>
        <dbReference type="Pfam" id="PF08545"/>
    </source>
</evidence>
<dbReference type="Gene3D" id="3.40.47.10">
    <property type="match status" value="1"/>
</dbReference>
<comment type="subcellular location">
    <subcellularLocation>
        <location evidence="13">Cytoplasm</location>
    </subcellularLocation>
</comment>
<organism evidence="16 17">
    <name type="scientific">Verrucomicrobia subdivision 6 bacterium BACL9 MAG-120924-bin69</name>
    <dbReference type="NCBI Taxonomy" id="1655635"/>
    <lineage>
        <taxon>Bacteria</taxon>
        <taxon>Pseudomonadati</taxon>
        <taxon>Verrucomicrobiota</taxon>
        <taxon>Verrucomicrobiia</taxon>
        <taxon>Verrucomicrobiales</taxon>
        <taxon>Verrucomicrobia subdivision 6</taxon>
    </lineage>
</organism>
<keyword evidence="9 13" id="KW-0275">Fatty acid biosynthesis</keyword>
<dbReference type="InterPro" id="IPR016039">
    <property type="entry name" value="Thiolase-like"/>
</dbReference>
<dbReference type="NCBIfam" id="TIGR00747">
    <property type="entry name" value="fabH"/>
    <property type="match status" value="1"/>
</dbReference>
<dbReference type="GO" id="GO:0044550">
    <property type="term" value="P:secondary metabolite biosynthetic process"/>
    <property type="evidence" value="ECO:0007669"/>
    <property type="project" value="TreeGrafter"/>
</dbReference>
<dbReference type="Proteomes" id="UP000051220">
    <property type="component" value="Unassembled WGS sequence"/>
</dbReference>
<keyword evidence="8 13" id="KW-0443">Lipid metabolism</keyword>
<evidence type="ECO:0000256" key="12">
    <source>
        <dbReference type="ARBA" id="ARBA00051096"/>
    </source>
</evidence>
<comment type="subunit">
    <text evidence="13">Homodimer.</text>
</comment>
<comment type="function">
    <text evidence="13">Catalyzes the condensation reaction of fatty acid synthesis by the addition to an acyl acceptor of two carbons from malonyl-ACP. Catalyzes the first condensation reaction which initiates fatty acid synthesis and may therefore play a role in governing the total rate of fatty acid production. Possesses both acetoacetyl-ACP synthase and acetyl transacylase activities. Its substrate specificity determines the biosynthesis of branched-chain and/or straight-chain of fatty acids.</text>
</comment>
<keyword evidence="10 13" id="KW-0511">Multifunctional enzyme</keyword>
<dbReference type="GO" id="GO:0004315">
    <property type="term" value="F:3-oxoacyl-[acyl-carrier-protein] synthase activity"/>
    <property type="evidence" value="ECO:0007669"/>
    <property type="project" value="InterPro"/>
</dbReference>
<sequence>MPSQPKSGLQITGTGIYLPSHVLTNQDLEKLVDTSDEWIFSRTGIRERRIASETETSTWMGVQAAQQALAQAKIQAADLDLILVATVTPDSFFPSAACRISAELGATGCPAFDLQAACSGFVYGMIVAEQFLRTGAARNVLIVGTERLSSVVDWRDRNTCVLFGDGAGAIVLRQNEASRGILAFDWGADGASADLLHLHNPQSRGLATKPPAPLAPDCIVMAGKEIFKQAVNAMADSALRTLQKAGVNLSDVRCVISHQANIRIIDALVEKLKFPRERCFVNVHKYGNMSAACIPVALHEAGPEMKLQKGDKVLLVAFGGGLTWASALLEW</sequence>
<proteinExistence type="inferred from homology"/>
<comment type="catalytic activity">
    <reaction evidence="12">
        <text>malonyl-[ACP] + acetyl-CoA + H(+) = 3-oxobutanoyl-[ACP] + CO2 + CoA</text>
        <dbReference type="Rhea" id="RHEA:12080"/>
        <dbReference type="Rhea" id="RHEA-COMP:9623"/>
        <dbReference type="Rhea" id="RHEA-COMP:9625"/>
        <dbReference type="ChEBI" id="CHEBI:15378"/>
        <dbReference type="ChEBI" id="CHEBI:16526"/>
        <dbReference type="ChEBI" id="CHEBI:57287"/>
        <dbReference type="ChEBI" id="CHEBI:57288"/>
        <dbReference type="ChEBI" id="CHEBI:78449"/>
        <dbReference type="ChEBI" id="CHEBI:78450"/>
        <dbReference type="EC" id="2.3.1.180"/>
    </reaction>
    <physiologicalReaction direction="left-to-right" evidence="12">
        <dbReference type="Rhea" id="RHEA:12081"/>
    </physiologicalReaction>
</comment>
<evidence type="ECO:0000256" key="1">
    <source>
        <dbReference type="ARBA" id="ARBA00005194"/>
    </source>
</evidence>
<dbReference type="GO" id="GO:0033818">
    <property type="term" value="F:beta-ketoacyl-acyl-carrier-protein synthase III activity"/>
    <property type="evidence" value="ECO:0007669"/>
    <property type="project" value="UniProtKB-UniRule"/>
</dbReference>
<evidence type="ECO:0000313" key="17">
    <source>
        <dbReference type="Proteomes" id="UP000051220"/>
    </source>
</evidence>
<accession>A0A0R2XDY4</accession>
<name>A0A0R2XDY4_9BACT</name>
<keyword evidence="11 13" id="KW-0012">Acyltransferase</keyword>